<gene>
    <name evidence="7" type="ORF">B7C42_03250</name>
</gene>
<feature type="region of interest" description="Disordered" evidence="5">
    <location>
        <begin position="1"/>
        <end position="27"/>
    </location>
</feature>
<evidence type="ECO:0000313" key="8">
    <source>
        <dbReference type="Proteomes" id="UP000215506"/>
    </source>
</evidence>
<dbReference type="EMBL" id="NGAF01000006">
    <property type="protein sequence ID" value="OXR44461.1"/>
    <property type="molecule type" value="Genomic_DNA"/>
</dbReference>
<dbReference type="InterPro" id="IPR041583">
    <property type="entry name" value="TetR_C_31"/>
</dbReference>
<dbReference type="SUPFAM" id="SSF46689">
    <property type="entry name" value="Homeodomain-like"/>
    <property type="match status" value="1"/>
</dbReference>
<proteinExistence type="predicted"/>
<evidence type="ECO:0000313" key="7">
    <source>
        <dbReference type="EMBL" id="OXR44461.1"/>
    </source>
</evidence>
<evidence type="ECO:0000256" key="1">
    <source>
        <dbReference type="ARBA" id="ARBA00023015"/>
    </source>
</evidence>
<dbReference type="GO" id="GO:0003700">
    <property type="term" value="F:DNA-binding transcription factor activity"/>
    <property type="evidence" value="ECO:0007669"/>
    <property type="project" value="TreeGrafter"/>
</dbReference>
<keyword evidence="3" id="KW-0804">Transcription</keyword>
<dbReference type="InterPro" id="IPR009057">
    <property type="entry name" value="Homeodomain-like_sf"/>
</dbReference>
<dbReference type="PANTHER" id="PTHR30055:SF234">
    <property type="entry name" value="HTH-TYPE TRANSCRIPTIONAL REGULATOR BETI"/>
    <property type="match status" value="1"/>
</dbReference>
<evidence type="ECO:0000256" key="4">
    <source>
        <dbReference type="PROSITE-ProRule" id="PRU00335"/>
    </source>
</evidence>
<dbReference type="PANTHER" id="PTHR30055">
    <property type="entry name" value="HTH-TYPE TRANSCRIPTIONAL REGULATOR RUTR"/>
    <property type="match status" value="1"/>
</dbReference>
<keyword evidence="8" id="KW-1185">Reference proteome</keyword>
<sequence>MTMSTPRPVEQPSATHLGTNVRHPADDARAADRRGLIVGTAIDLIAREGLRALTHRALDTAAGLPPGSTSYYFRTKRALIEAIVDVITERSRTDFRSAGLPATDPDDIATAVAAWLDDLLARRRNHLIARHMLITDLLGDDELHSRLVASLFSHRHARELFRSLGAADPDTAAADYIAVIEGLVFDRFAGARRESAAGNSESAAQLARPLRAVLHAAIA</sequence>
<dbReference type="Proteomes" id="UP000215506">
    <property type="component" value="Unassembled WGS sequence"/>
</dbReference>
<name>A0A231H6G1_9NOCA</name>
<keyword evidence="1" id="KW-0805">Transcription regulation</keyword>
<feature type="DNA-binding region" description="H-T-H motif" evidence="4">
    <location>
        <begin position="54"/>
        <end position="73"/>
    </location>
</feature>
<dbReference type="GO" id="GO:0000976">
    <property type="term" value="F:transcription cis-regulatory region binding"/>
    <property type="evidence" value="ECO:0007669"/>
    <property type="project" value="TreeGrafter"/>
</dbReference>
<dbReference type="InterPro" id="IPR050109">
    <property type="entry name" value="HTH-type_TetR-like_transc_reg"/>
</dbReference>
<accession>A0A231H6G1</accession>
<dbReference type="Gene3D" id="1.10.357.10">
    <property type="entry name" value="Tetracycline Repressor, domain 2"/>
    <property type="match status" value="1"/>
</dbReference>
<dbReference type="InterPro" id="IPR001647">
    <property type="entry name" value="HTH_TetR"/>
</dbReference>
<organism evidence="7 8">
    <name type="scientific">Nocardia cerradoensis</name>
    <dbReference type="NCBI Taxonomy" id="85688"/>
    <lineage>
        <taxon>Bacteria</taxon>
        <taxon>Bacillati</taxon>
        <taxon>Actinomycetota</taxon>
        <taxon>Actinomycetes</taxon>
        <taxon>Mycobacteriales</taxon>
        <taxon>Nocardiaceae</taxon>
        <taxon>Nocardia</taxon>
    </lineage>
</organism>
<evidence type="ECO:0000256" key="3">
    <source>
        <dbReference type="ARBA" id="ARBA00023163"/>
    </source>
</evidence>
<evidence type="ECO:0000259" key="6">
    <source>
        <dbReference type="PROSITE" id="PS50977"/>
    </source>
</evidence>
<comment type="caution">
    <text evidence="7">The sequence shown here is derived from an EMBL/GenBank/DDBJ whole genome shotgun (WGS) entry which is preliminary data.</text>
</comment>
<dbReference type="Pfam" id="PF00440">
    <property type="entry name" value="TetR_N"/>
    <property type="match status" value="1"/>
</dbReference>
<feature type="domain" description="HTH tetR-type" evidence="6">
    <location>
        <begin position="31"/>
        <end position="91"/>
    </location>
</feature>
<keyword evidence="2 4" id="KW-0238">DNA-binding</keyword>
<protein>
    <recommendedName>
        <fullName evidence="6">HTH tetR-type domain-containing protein</fullName>
    </recommendedName>
</protein>
<reference evidence="7 8" key="1">
    <citation type="submission" date="2017-07" db="EMBL/GenBank/DDBJ databases">
        <title>First draft Genome Sequence of Nocardia cerradoensis isolated from human infection.</title>
        <authorList>
            <person name="Carrasco G."/>
        </authorList>
    </citation>
    <scope>NUCLEOTIDE SEQUENCE [LARGE SCALE GENOMIC DNA]</scope>
    <source>
        <strain evidence="7 8">CNM20130759</strain>
    </source>
</reference>
<dbReference type="AlphaFoldDB" id="A0A231H6G1"/>
<evidence type="ECO:0000256" key="2">
    <source>
        <dbReference type="ARBA" id="ARBA00023125"/>
    </source>
</evidence>
<dbReference type="Pfam" id="PF17940">
    <property type="entry name" value="TetR_C_31"/>
    <property type="match status" value="1"/>
</dbReference>
<dbReference type="PROSITE" id="PS50977">
    <property type="entry name" value="HTH_TETR_2"/>
    <property type="match status" value="1"/>
</dbReference>
<evidence type="ECO:0000256" key="5">
    <source>
        <dbReference type="SAM" id="MobiDB-lite"/>
    </source>
</evidence>